<keyword evidence="4" id="KW-1185">Reference proteome</keyword>
<dbReference type="Pfam" id="PF14111">
    <property type="entry name" value="DUF4283"/>
    <property type="match status" value="1"/>
</dbReference>
<evidence type="ECO:0000256" key="1">
    <source>
        <dbReference type="SAM" id="MobiDB-lite"/>
    </source>
</evidence>
<evidence type="ECO:0000313" key="3">
    <source>
        <dbReference type="EMBL" id="KAJ4837889.1"/>
    </source>
</evidence>
<feature type="domain" description="DUF4283" evidence="2">
    <location>
        <begin position="101"/>
        <end position="182"/>
    </location>
</feature>
<dbReference type="InterPro" id="IPR025558">
    <property type="entry name" value="DUF4283"/>
</dbReference>
<dbReference type="InterPro" id="IPR040256">
    <property type="entry name" value="At4g02000-like"/>
</dbReference>
<gene>
    <name evidence="3" type="ORF">Tsubulata_006545</name>
</gene>
<feature type="region of interest" description="Disordered" evidence="1">
    <location>
        <begin position="22"/>
        <end position="42"/>
    </location>
</feature>
<evidence type="ECO:0000313" key="4">
    <source>
        <dbReference type="Proteomes" id="UP001141552"/>
    </source>
</evidence>
<dbReference type="EMBL" id="JAKUCV010003710">
    <property type="protein sequence ID" value="KAJ4837889.1"/>
    <property type="molecule type" value="Genomic_DNA"/>
</dbReference>
<dbReference type="OrthoDB" id="1001625at2759"/>
<accession>A0A9Q0FU46</accession>
<reference evidence="3" key="2">
    <citation type="journal article" date="2023" name="Plants (Basel)">
        <title>Annotation of the Turnera subulata (Passifloraceae) Draft Genome Reveals the S-Locus Evolved after the Divergence of Turneroideae from Passifloroideae in a Stepwise Manner.</title>
        <authorList>
            <person name="Henning P.M."/>
            <person name="Roalson E.H."/>
            <person name="Mir W."/>
            <person name="McCubbin A.G."/>
            <person name="Shore J.S."/>
        </authorList>
    </citation>
    <scope>NUCLEOTIDE SEQUENCE</scope>
    <source>
        <strain evidence="3">F60SS</strain>
    </source>
</reference>
<reference evidence="3" key="1">
    <citation type="submission" date="2022-02" db="EMBL/GenBank/DDBJ databases">
        <authorList>
            <person name="Henning P.M."/>
            <person name="McCubbin A.G."/>
            <person name="Shore J.S."/>
        </authorList>
    </citation>
    <scope>NUCLEOTIDE SEQUENCE</scope>
    <source>
        <strain evidence="3">F60SS</strain>
        <tissue evidence="3">Leaves</tissue>
    </source>
</reference>
<sequence>MADVAVADKAAVQETAMDLEAGGGAVNQSAAANEGRPDVGAAAARPSFRDILAEQRNGREQTTPLLEEEPEVECHDGDISYVRGKYGLAERLSEAFKERLEKRWDYTVVVKLLGRAVGYRTLFGRLQTMWKPSRSMKVVDLEDDFYLLRLDCEEDYYRALSGGPWTILGHALSVQPYDASFRASDGRVSQAVIWARFADFPPCWYNSEVLRALGNLVGGAMKVDANTKEAIREI</sequence>
<dbReference type="PANTHER" id="PTHR31286:SF99">
    <property type="entry name" value="DUF4283 DOMAIN-CONTAINING PROTEIN"/>
    <property type="match status" value="1"/>
</dbReference>
<dbReference type="PANTHER" id="PTHR31286">
    <property type="entry name" value="GLYCINE-RICH CELL WALL STRUCTURAL PROTEIN 1.8-LIKE"/>
    <property type="match status" value="1"/>
</dbReference>
<proteinExistence type="predicted"/>
<dbReference type="AlphaFoldDB" id="A0A9Q0FU46"/>
<organism evidence="3 4">
    <name type="scientific">Turnera subulata</name>
    <dbReference type="NCBI Taxonomy" id="218843"/>
    <lineage>
        <taxon>Eukaryota</taxon>
        <taxon>Viridiplantae</taxon>
        <taxon>Streptophyta</taxon>
        <taxon>Embryophyta</taxon>
        <taxon>Tracheophyta</taxon>
        <taxon>Spermatophyta</taxon>
        <taxon>Magnoliopsida</taxon>
        <taxon>eudicotyledons</taxon>
        <taxon>Gunneridae</taxon>
        <taxon>Pentapetalae</taxon>
        <taxon>rosids</taxon>
        <taxon>fabids</taxon>
        <taxon>Malpighiales</taxon>
        <taxon>Passifloraceae</taxon>
        <taxon>Turnera</taxon>
    </lineage>
</organism>
<protein>
    <recommendedName>
        <fullName evidence="2">DUF4283 domain-containing protein</fullName>
    </recommendedName>
</protein>
<name>A0A9Q0FU46_9ROSI</name>
<comment type="caution">
    <text evidence="3">The sequence shown here is derived from an EMBL/GenBank/DDBJ whole genome shotgun (WGS) entry which is preliminary data.</text>
</comment>
<evidence type="ECO:0000259" key="2">
    <source>
        <dbReference type="Pfam" id="PF14111"/>
    </source>
</evidence>
<dbReference type="Proteomes" id="UP001141552">
    <property type="component" value="Unassembled WGS sequence"/>
</dbReference>